<dbReference type="InterPro" id="IPR020846">
    <property type="entry name" value="MFS_dom"/>
</dbReference>
<dbReference type="Pfam" id="PF07690">
    <property type="entry name" value="MFS_1"/>
    <property type="match status" value="1"/>
</dbReference>
<dbReference type="PROSITE" id="PS50850">
    <property type="entry name" value="MFS"/>
    <property type="match status" value="1"/>
</dbReference>
<feature type="transmembrane region" description="Helical" evidence="6">
    <location>
        <begin position="388"/>
        <end position="404"/>
    </location>
</feature>
<feature type="transmembrane region" description="Helical" evidence="6">
    <location>
        <begin position="123"/>
        <end position="141"/>
    </location>
</feature>
<feature type="transmembrane region" description="Helical" evidence="6">
    <location>
        <begin position="318"/>
        <end position="341"/>
    </location>
</feature>
<dbReference type="EMBL" id="JAUEPO010000002">
    <property type="protein sequence ID" value="KAK3333788.1"/>
    <property type="molecule type" value="Genomic_DNA"/>
</dbReference>
<feature type="transmembrane region" description="Helical" evidence="6">
    <location>
        <begin position="52"/>
        <end position="79"/>
    </location>
</feature>
<name>A0AAE0IYS0_9PEZI</name>
<feature type="region of interest" description="Disordered" evidence="5">
    <location>
        <begin position="1"/>
        <end position="28"/>
    </location>
</feature>
<dbReference type="AlphaFoldDB" id="A0AAE0IYS0"/>
<feature type="transmembrane region" description="Helical" evidence="6">
    <location>
        <begin position="517"/>
        <end position="545"/>
    </location>
</feature>
<dbReference type="SUPFAM" id="SSF103473">
    <property type="entry name" value="MFS general substrate transporter"/>
    <property type="match status" value="1"/>
</dbReference>
<feature type="transmembrane region" description="Helical" evidence="6">
    <location>
        <begin position="410"/>
        <end position="429"/>
    </location>
</feature>
<feature type="transmembrane region" description="Helical" evidence="6">
    <location>
        <begin position="211"/>
        <end position="231"/>
    </location>
</feature>
<dbReference type="GO" id="GO:0022857">
    <property type="term" value="F:transmembrane transporter activity"/>
    <property type="evidence" value="ECO:0007669"/>
    <property type="project" value="InterPro"/>
</dbReference>
<organism evidence="8 9">
    <name type="scientific">Cercophora scortea</name>
    <dbReference type="NCBI Taxonomy" id="314031"/>
    <lineage>
        <taxon>Eukaryota</taxon>
        <taxon>Fungi</taxon>
        <taxon>Dikarya</taxon>
        <taxon>Ascomycota</taxon>
        <taxon>Pezizomycotina</taxon>
        <taxon>Sordariomycetes</taxon>
        <taxon>Sordariomycetidae</taxon>
        <taxon>Sordariales</taxon>
        <taxon>Lasiosphaeriaceae</taxon>
        <taxon>Cercophora</taxon>
    </lineage>
</organism>
<keyword evidence="2 6" id="KW-0812">Transmembrane</keyword>
<feature type="domain" description="Major facilitator superfamily (MFS) profile" evidence="7">
    <location>
        <begin position="57"/>
        <end position="496"/>
    </location>
</feature>
<feature type="transmembrane region" description="Helical" evidence="6">
    <location>
        <begin position="361"/>
        <end position="381"/>
    </location>
</feature>
<dbReference type="Gene3D" id="1.20.1720.10">
    <property type="entry name" value="Multidrug resistance protein D"/>
    <property type="match status" value="1"/>
</dbReference>
<evidence type="ECO:0000256" key="1">
    <source>
        <dbReference type="ARBA" id="ARBA00004141"/>
    </source>
</evidence>
<comment type="caution">
    <text evidence="8">The sequence shown here is derived from an EMBL/GenBank/DDBJ whole genome shotgun (WGS) entry which is preliminary data.</text>
</comment>
<proteinExistence type="predicted"/>
<dbReference type="InterPro" id="IPR011701">
    <property type="entry name" value="MFS"/>
</dbReference>
<comment type="subcellular location">
    <subcellularLocation>
        <location evidence="1">Membrane</location>
        <topology evidence="1">Multi-pass membrane protein</topology>
    </subcellularLocation>
</comment>
<evidence type="ECO:0000256" key="5">
    <source>
        <dbReference type="SAM" id="MobiDB-lite"/>
    </source>
</evidence>
<feature type="transmembrane region" description="Helical" evidence="6">
    <location>
        <begin position="180"/>
        <end position="199"/>
    </location>
</feature>
<dbReference type="Proteomes" id="UP001286456">
    <property type="component" value="Unassembled WGS sequence"/>
</dbReference>
<sequence length="562" mass="60045">MTKIETRTSIGNETPAWAQPQDNGGNETEKTLVADADADAEVAGAVRTRKPLAFYLAFVGVNTGIFVFCLDSTTLAVAIPAIAKDLDATTLQAFWASIAYSLCVAVTQPLYTSLSDVFGRKPPYYLAFLLFAVGSLLFALARDITTLIVSRVLQGLGGAGLDVIGEILVSDMTTLQERSLYLGIVALPIAIGSTLGPSLGALFSSKVSWRWIGWINLPLLGVAFPLLFFCLRLRPIETSFRRNVKRLDWGGVGLSVAGISIFAIPLSWAGSLYPWSSWQTILPLLIGVALLVAFAVYERFPATPIVPYRLFRSRTATMTLLGGFMHGAILFVLLQYLPLFYQCVELQTVIESAVSLLPTSILSIFFAAVVPIAVSVLGTGYAWSLRGFWALMTLGAGLLALLDTDSPRSMSIGIPVIWGAGVGALLRLVQLPIQASVPSVDDTGLAIGLLMTCRCLGGLVGLALSSTIFSSVFASSIAAIAELPASMAILRNPDAAVGFIPVLRTLGLSREALQPVLLAYLAALRAIFYAMTAFGGLGLVTAVFTEELVLDKHERGRQHFEG</sequence>
<evidence type="ECO:0000256" key="2">
    <source>
        <dbReference type="ARBA" id="ARBA00022692"/>
    </source>
</evidence>
<evidence type="ECO:0000256" key="6">
    <source>
        <dbReference type="SAM" id="Phobius"/>
    </source>
</evidence>
<keyword evidence="4 6" id="KW-0472">Membrane</keyword>
<dbReference type="GO" id="GO:0005886">
    <property type="term" value="C:plasma membrane"/>
    <property type="evidence" value="ECO:0007669"/>
    <property type="project" value="TreeGrafter"/>
</dbReference>
<dbReference type="InterPro" id="IPR036259">
    <property type="entry name" value="MFS_trans_sf"/>
</dbReference>
<dbReference type="PANTHER" id="PTHR23501">
    <property type="entry name" value="MAJOR FACILITATOR SUPERFAMILY"/>
    <property type="match status" value="1"/>
</dbReference>
<dbReference type="PANTHER" id="PTHR23501:SF156">
    <property type="entry name" value="TRANSPORTER, PUTATIVE-RELATED"/>
    <property type="match status" value="1"/>
</dbReference>
<reference evidence="8" key="1">
    <citation type="journal article" date="2023" name="Mol. Phylogenet. Evol.">
        <title>Genome-scale phylogeny and comparative genomics of the fungal order Sordariales.</title>
        <authorList>
            <person name="Hensen N."/>
            <person name="Bonometti L."/>
            <person name="Westerberg I."/>
            <person name="Brannstrom I.O."/>
            <person name="Guillou S."/>
            <person name="Cros-Aarteil S."/>
            <person name="Calhoun S."/>
            <person name="Haridas S."/>
            <person name="Kuo A."/>
            <person name="Mondo S."/>
            <person name="Pangilinan J."/>
            <person name="Riley R."/>
            <person name="LaButti K."/>
            <person name="Andreopoulos B."/>
            <person name="Lipzen A."/>
            <person name="Chen C."/>
            <person name="Yan M."/>
            <person name="Daum C."/>
            <person name="Ng V."/>
            <person name="Clum A."/>
            <person name="Steindorff A."/>
            <person name="Ohm R.A."/>
            <person name="Martin F."/>
            <person name="Silar P."/>
            <person name="Natvig D.O."/>
            <person name="Lalanne C."/>
            <person name="Gautier V."/>
            <person name="Ament-Velasquez S.L."/>
            <person name="Kruys A."/>
            <person name="Hutchinson M.I."/>
            <person name="Powell A.J."/>
            <person name="Barry K."/>
            <person name="Miller A.N."/>
            <person name="Grigoriev I.V."/>
            <person name="Debuchy R."/>
            <person name="Gladieux P."/>
            <person name="Hiltunen Thoren M."/>
            <person name="Johannesson H."/>
        </authorList>
    </citation>
    <scope>NUCLEOTIDE SEQUENCE</scope>
    <source>
        <strain evidence="8">SMH4131-1</strain>
    </source>
</reference>
<feature type="transmembrane region" description="Helical" evidence="6">
    <location>
        <begin position="459"/>
        <end position="481"/>
    </location>
</feature>
<protein>
    <submittedName>
        <fullName evidence="8">Major facilitator superfamily domain-containing protein</fullName>
    </submittedName>
</protein>
<reference evidence="8" key="2">
    <citation type="submission" date="2023-06" db="EMBL/GenBank/DDBJ databases">
        <authorList>
            <consortium name="Lawrence Berkeley National Laboratory"/>
            <person name="Haridas S."/>
            <person name="Hensen N."/>
            <person name="Bonometti L."/>
            <person name="Westerberg I."/>
            <person name="Brannstrom I.O."/>
            <person name="Guillou S."/>
            <person name="Cros-Aarteil S."/>
            <person name="Calhoun S."/>
            <person name="Kuo A."/>
            <person name="Mondo S."/>
            <person name="Pangilinan J."/>
            <person name="Riley R."/>
            <person name="Labutti K."/>
            <person name="Andreopoulos B."/>
            <person name="Lipzen A."/>
            <person name="Chen C."/>
            <person name="Yanf M."/>
            <person name="Daum C."/>
            <person name="Ng V."/>
            <person name="Clum A."/>
            <person name="Steindorff A."/>
            <person name="Ohm R."/>
            <person name="Martin F."/>
            <person name="Silar P."/>
            <person name="Natvig D."/>
            <person name="Lalanne C."/>
            <person name="Gautier V."/>
            <person name="Ament-Velasquez S.L."/>
            <person name="Kruys A."/>
            <person name="Hutchinson M.I."/>
            <person name="Powell A.J."/>
            <person name="Barry K."/>
            <person name="Miller A.N."/>
            <person name="Grigoriev I.V."/>
            <person name="Debuchy R."/>
            <person name="Gladieux P."/>
            <person name="Thoren M.H."/>
            <person name="Johannesson H."/>
        </authorList>
    </citation>
    <scope>NUCLEOTIDE SEQUENCE</scope>
    <source>
        <strain evidence="8">SMH4131-1</strain>
    </source>
</reference>
<feature type="transmembrane region" description="Helical" evidence="6">
    <location>
        <begin position="252"/>
        <end position="271"/>
    </location>
</feature>
<evidence type="ECO:0000259" key="7">
    <source>
        <dbReference type="PROSITE" id="PS50850"/>
    </source>
</evidence>
<evidence type="ECO:0000256" key="3">
    <source>
        <dbReference type="ARBA" id="ARBA00022989"/>
    </source>
</evidence>
<evidence type="ECO:0000313" key="8">
    <source>
        <dbReference type="EMBL" id="KAK3333788.1"/>
    </source>
</evidence>
<gene>
    <name evidence="8" type="ORF">B0T19DRAFT_137150</name>
</gene>
<evidence type="ECO:0000256" key="4">
    <source>
        <dbReference type="ARBA" id="ARBA00023136"/>
    </source>
</evidence>
<accession>A0AAE0IYS0</accession>
<keyword evidence="9" id="KW-1185">Reference proteome</keyword>
<evidence type="ECO:0000313" key="9">
    <source>
        <dbReference type="Proteomes" id="UP001286456"/>
    </source>
</evidence>
<keyword evidence="3 6" id="KW-1133">Transmembrane helix</keyword>
<feature type="transmembrane region" description="Helical" evidence="6">
    <location>
        <begin position="277"/>
        <end position="297"/>
    </location>
</feature>